<evidence type="ECO:0000256" key="2">
    <source>
        <dbReference type="ARBA" id="ARBA00004613"/>
    </source>
</evidence>
<evidence type="ECO:0000256" key="10">
    <source>
        <dbReference type="PROSITE-ProRule" id="PRU01356"/>
    </source>
</evidence>
<feature type="disulfide bond" evidence="10">
    <location>
        <begin position="56"/>
        <end position="89"/>
    </location>
</feature>
<keyword evidence="6" id="KW-0336">GPI-anchor</keyword>
<evidence type="ECO:0000256" key="6">
    <source>
        <dbReference type="ARBA" id="ARBA00022622"/>
    </source>
</evidence>
<dbReference type="Pfam" id="PF05730">
    <property type="entry name" value="CFEM"/>
    <property type="match status" value="1"/>
</dbReference>
<comment type="caution">
    <text evidence="10">Lacks conserved residue(s) required for the propagation of feature annotation.</text>
</comment>
<keyword evidence="7 12" id="KW-0732">Signal</keyword>
<dbReference type="Pfam" id="PF05199">
    <property type="entry name" value="GMC_oxred_C"/>
    <property type="match status" value="1"/>
</dbReference>
<dbReference type="PANTHER" id="PTHR11552">
    <property type="entry name" value="GLUCOSE-METHANOL-CHOLINE GMC OXIDOREDUCTASE"/>
    <property type="match status" value="1"/>
</dbReference>
<feature type="transmembrane region" description="Helical" evidence="11">
    <location>
        <begin position="213"/>
        <end position="235"/>
    </location>
</feature>
<feature type="transmembrane region" description="Helical" evidence="11">
    <location>
        <begin position="260"/>
        <end position="283"/>
    </location>
</feature>
<dbReference type="PANTHER" id="PTHR11552:SF213">
    <property type="entry name" value="DEHYDROGENASE, PUTATIVE-RELATED"/>
    <property type="match status" value="1"/>
</dbReference>
<evidence type="ECO:0000256" key="1">
    <source>
        <dbReference type="ARBA" id="ARBA00004589"/>
    </source>
</evidence>
<feature type="disulfide bond" evidence="10">
    <location>
        <begin position="33"/>
        <end position="73"/>
    </location>
</feature>
<name>A0A0D1XH98_9PEZI</name>
<feature type="disulfide bond" evidence="10">
    <location>
        <begin position="37"/>
        <end position="68"/>
    </location>
</feature>
<reference evidence="14 15" key="1">
    <citation type="submission" date="2015-01" db="EMBL/GenBank/DDBJ databases">
        <title>The Genome Sequence of Ochroconis gallopava CBS43764.</title>
        <authorList>
            <consortium name="The Broad Institute Genomics Platform"/>
            <person name="Cuomo C."/>
            <person name="de Hoog S."/>
            <person name="Gorbushina A."/>
            <person name="Stielow B."/>
            <person name="Teixiera M."/>
            <person name="Abouelleil A."/>
            <person name="Chapman S.B."/>
            <person name="Priest M."/>
            <person name="Young S.K."/>
            <person name="Wortman J."/>
            <person name="Nusbaum C."/>
            <person name="Birren B."/>
        </authorList>
    </citation>
    <scope>NUCLEOTIDE SEQUENCE [LARGE SCALE GENOMIC DNA]</scope>
    <source>
        <strain evidence="14 15">CBS 43764</strain>
    </source>
</reference>
<dbReference type="InterPro" id="IPR007867">
    <property type="entry name" value="GMC_OxRtase_C"/>
</dbReference>
<accession>A0A0D1XH98</accession>
<feature type="transmembrane region" description="Helical" evidence="11">
    <location>
        <begin position="295"/>
        <end position="315"/>
    </location>
</feature>
<comment type="similarity">
    <text evidence="4">Belongs to the GMC oxidoreductase family.</text>
</comment>
<evidence type="ECO:0000256" key="3">
    <source>
        <dbReference type="ARBA" id="ARBA00010031"/>
    </source>
</evidence>
<keyword evidence="5" id="KW-0964">Secreted</keyword>
<dbReference type="HOGENOM" id="CLU_007830_0_0_1"/>
<dbReference type="Gene3D" id="3.50.50.60">
    <property type="entry name" value="FAD/NAD(P)-binding domain"/>
    <property type="match status" value="1"/>
</dbReference>
<evidence type="ECO:0000256" key="5">
    <source>
        <dbReference type="ARBA" id="ARBA00022525"/>
    </source>
</evidence>
<dbReference type="InterPro" id="IPR000172">
    <property type="entry name" value="GMC_OxRdtase_N"/>
</dbReference>
<dbReference type="Pfam" id="PF00732">
    <property type="entry name" value="GMC_oxred_N"/>
    <property type="match status" value="1"/>
</dbReference>
<feature type="disulfide bond" evidence="10">
    <location>
        <begin position="47"/>
        <end position="54"/>
    </location>
</feature>
<sequence length="1058" mass="115330">MKTFHFLLGVLLVVSPIVLASAIEEAVALYPSCAIECLTELIPTSGCGLTNTTCLCTNVPLNTKLEECIVTGCKVPDQLRSKNASITLCDPTAKPRDKTASVIVGGLVPGILAFIVFLARLASLLPSNARIASWDDWTICVMVLFTIPPTVFAVTLAKHGLGRDIWTLQPIDITAVLRYYYLGEIFYICALTMFKVSMLCFILRIFPTRPLRIGTFIGLGLTTAYGISFLFATIFQCTPVSLAWYQWDGEHEGFCENIKLQGWMCAVLNIIIDVYILILPLPEVAKLKMNLAKKLMLLFMFSLGIFVTLTSVLRLRTLVLFANTQNPTWDYVEAATWSTVELHVGIICACLPSLRSLFVSLGAKILASSKGTSGGSTGFGSNAWRTPSRLQKISLTPNLRSENGDFINLVDVEAKHEKGYDSHTSSDAGITDEYEYIVVGSGPGGAPLAARLALAGHSVLLIDAGADHANDPVLRVPALHPYASQYEPISWQFFVDHYADEAQAVRDSKMTYLLPNGSYYVGLSPPAGAERLGIWYPRTAALGGCAEHNALITILPDTADWDYMESLTGDSSWSSDNMRKYFERMEKCEYLPNSVVGHGYDGWLETQTTPVILIAEDLKVLSLVIAAATTMGKNLIGKIVNTVTGLAEVLLQDINSPLRSQSADELYQVPLAMKTSDFSRGGPRDWVYNISQSSQYKLDIQLNTLVTKVLFDGNSSDGNVRATGVEYLIGESLYAADPRYDPSQEGTPGTVKATREVIVSGGAFNTPQILKLSGIGPKDELENFDIPVVVDLPGVGTNMQDRYEVGIVGKAPSPFALLEKCTFLKGDDPCYDQWLNAPPFLKGGYQTNGIALAYMKHSSVAANPAHDLYLGGVPAYFKGYFPDYADFATADLSIWTWLTLKAQSRNNAGTVTLKSANPRDTPNILFNSFSVGGDEDLQAVYEGMEFGIQAFENLVPLDGSFERIWPPQNISSEDDLKQFARDEAWGHHASCTCPIGADNDPMAVLDKDFKVRGTQNLRVVDASVFPKIPGTYLVTPVYMISEKAADVILAAAASNSTA</sequence>
<dbReference type="PROSITE" id="PS00624">
    <property type="entry name" value="GMC_OXRED_2"/>
    <property type="match status" value="1"/>
</dbReference>
<dbReference type="GO" id="GO:0098552">
    <property type="term" value="C:side of membrane"/>
    <property type="evidence" value="ECO:0007669"/>
    <property type="project" value="UniProtKB-KW"/>
</dbReference>
<dbReference type="Pfam" id="PF20684">
    <property type="entry name" value="Fung_rhodopsin"/>
    <property type="match status" value="1"/>
</dbReference>
<dbReference type="GO" id="GO:0050660">
    <property type="term" value="F:flavin adenine dinucleotide binding"/>
    <property type="evidence" value="ECO:0007669"/>
    <property type="project" value="InterPro"/>
</dbReference>
<dbReference type="SUPFAM" id="SSF54373">
    <property type="entry name" value="FAD-linked reductases, C-terminal domain"/>
    <property type="match status" value="1"/>
</dbReference>
<feature type="transmembrane region" description="Helical" evidence="11">
    <location>
        <begin position="137"/>
        <end position="157"/>
    </location>
</feature>
<dbReference type="InParanoid" id="A0A0D1XH98"/>
<dbReference type="Gene3D" id="3.30.560.10">
    <property type="entry name" value="Glucose Oxidase, domain 3"/>
    <property type="match status" value="1"/>
</dbReference>
<keyword evidence="11" id="KW-0812">Transmembrane</keyword>
<protein>
    <recommendedName>
        <fullName evidence="13">CFEM domain-containing protein</fullName>
    </recommendedName>
</protein>
<evidence type="ECO:0000256" key="4">
    <source>
        <dbReference type="ARBA" id="ARBA00010790"/>
    </source>
</evidence>
<dbReference type="GeneID" id="27315036"/>
<dbReference type="SMART" id="SM00747">
    <property type="entry name" value="CFEM"/>
    <property type="match status" value="1"/>
</dbReference>
<keyword evidence="9" id="KW-0449">Lipoprotein</keyword>
<dbReference type="InterPro" id="IPR036188">
    <property type="entry name" value="FAD/NAD-bd_sf"/>
</dbReference>
<dbReference type="RefSeq" id="XP_016211460.1">
    <property type="nucleotide sequence ID" value="XM_016360783.1"/>
</dbReference>
<dbReference type="InterPro" id="IPR012132">
    <property type="entry name" value="GMC_OxRdtase"/>
</dbReference>
<feature type="domain" description="CFEM" evidence="13">
    <location>
        <begin position="5"/>
        <end position="114"/>
    </location>
</feature>
<evidence type="ECO:0000259" key="13">
    <source>
        <dbReference type="PROSITE" id="PS52012"/>
    </source>
</evidence>
<keyword evidence="11" id="KW-1133">Transmembrane helix</keyword>
<keyword evidence="11" id="KW-0472">Membrane</keyword>
<dbReference type="AlphaFoldDB" id="A0A0D1XH98"/>
<dbReference type="EMBL" id="KN847554">
    <property type="protein sequence ID" value="KIW01591.1"/>
    <property type="molecule type" value="Genomic_DNA"/>
</dbReference>
<dbReference type="SUPFAM" id="SSF51905">
    <property type="entry name" value="FAD/NAD(P)-binding domain"/>
    <property type="match status" value="1"/>
</dbReference>
<dbReference type="VEuPathDB" id="FungiDB:PV09_07063"/>
<dbReference type="STRING" id="253628.A0A0D1XH98"/>
<evidence type="ECO:0000313" key="14">
    <source>
        <dbReference type="EMBL" id="KIW01591.1"/>
    </source>
</evidence>
<dbReference type="Proteomes" id="UP000053259">
    <property type="component" value="Unassembled WGS sequence"/>
</dbReference>
<dbReference type="GO" id="GO:0016614">
    <property type="term" value="F:oxidoreductase activity, acting on CH-OH group of donors"/>
    <property type="evidence" value="ECO:0007669"/>
    <property type="project" value="InterPro"/>
</dbReference>
<keyword evidence="15" id="KW-1185">Reference proteome</keyword>
<comment type="similarity">
    <text evidence="3">Belongs to the RBT5 family.</text>
</comment>
<evidence type="ECO:0000256" key="9">
    <source>
        <dbReference type="ARBA" id="ARBA00023288"/>
    </source>
</evidence>
<comment type="subcellular location">
    <subcellularLocation>
        <location evidence="1">Membrane</location>
        <topology evidence="1">Lipid-anchor</topology>
        <topology evidence="1">GPI-anchor</topology>
    </subcellularLocation>
    <subcellularLocation>
        <location evidence="2">Secreted</location>
    </subcellularLocation>
</comment>
<gene>
    <name evidence="14" type="ORF">PV09_07063</name>
</gene>
<dbReference type="InterPro" id="IPR049326">
    <property type="entry name" value="Rhodopsin_dom_fungi"/>
</dbReference>
<evidence type="ECO:0000256" key="8">
    <source>
        <dbReference type="ARBA" id="ARBA00023157"/>
    </source>
</evidence>
<keyword evidence="6" id="KW-0325">Glycoprotein</keyword>
<evidence type="ECO:0000256" key="7">
    <source>
        <dbReference type="ARBA" id="ARBA00022729"/>
    </source>
</evidence>
<feature type="chain" id="PRO_5002236519" description="CFEM domain-containing protein" evidence="12">
    <location>
        <begin position="21"/>
        <end position="1058"/>
    </location>
</feature>
<keyword evidence="8 10" id="KW-1015">Disulfide bond</keyword>
<feature type="transmembrane region" description="Helical" evidence="11">
    <location>
        <begin position="185"/>
        <end position="206"/>
    </location>
</feature>
<feature type="transmembrane region" description="Helical" evidence="11">
    <location>
        <begin position="102"/>
        <end position="125"/>
    </location>
</feature>
<dbReference type="InterPro" id="IPR008427">
    <property type="entry name" value="Extracellular_membr_CFEM_dom"/>
</dbReference>
<proteinExistence type="inferred from homology"/>
<dbReference type="PROSITE" id="PS52012">
    <property type="entry name" value="CFEM"/>
    <property type="match status" value="1"/>
</dbReference>
<dbReference type="GO" id="GO:0005576">
    <property type="term" value="C:extracellular region"/>
    <property type="evidence" value="ECO:0007669"/>
    <property type="project" value="UniProtKB-SubCell"/>
</dbReference>
<feature type="signal peptide" evidence="12">
    <location>
        <begin position="1"/>
        <end position="20"/>
    </location>
</feature>
<evidence type="ECO:0000256" key="11">
    <source>
        <dbReference type="SAM" id="Phobius"/>
    </source>
</evidence>
<evidence type="ECO:0000256" key="12">
    <source>
        <dbReference type="SAM" id="SignalP"/>
    </source>
</evidence>
<dbReference type="OrthoDB" id="269227at2759"/>
<evidence type="ECO:0000313" key="15">
    <source>
        <dbReference type="Proteomes" id="UP000053259"/>
    </source>
</evidence>
<organism evidence="14 15">
    <name type="scientific">Verruconis gallopava</name>
    <dbReference type="NCBI Taxonomy" id="253628"/>
    <lineage>
        <taxon>Eukaryota</taxon>
        <taxon>Fungi</taxon>
        <taxon>Dikarya</taxon>
        <taxon>Ascomycota</taxon>
        <taxon>Pezizomycotina</taxon>
        <taxon>Dothideomycetes</taxon>
        <taxon>Pleosporomycetidae</taxon>
        <taxon>Venturiales</taxon>
        <taxon>Sympoventuriaceae</taxon>
        <taxon>Verruconis</taxon>
    </lineage>
</organism>